<dbReference type="Proteomes" id="UP000315647">
    <property type="component" value="Chromosome"/>
</dbReference>
<evidence type="ECO:0000313" key="1">
    <source>
        <dbReference type="EMBL" id="QDT28847.1"/>
    </source>
</evidence>
<proteinExistence type="predicted"/>
<dbReference type="AlphaFoldDB" id="A0A517QB43"/>
<keyword evidence="2" id="KW-1185">Reference proteome</keyword>
<gene>
    <name evidence="1" type="ORF">Enr10x_41930</name>
</gene>
<organism evidence="1 2">
    <name type="scientific">Gimesia panareensis</name>
    <dbReference type="NCBI Taxonomy" id="2527978"/>
    <lineage>
        <taxon>Bacteria</taxon>
        <taxon>Pseudomonadati</taxon>
        <taxon>Planctomycetota</taxon>
        <taxon>Planctomycetia</taxon>
        <taxon>Planctomycetales</taxon>
        <taxon>Planctomycetaceae</taxon>
        <taxon>Gimesia</taxon>
    </lineage>
</organism>
<sequence length="255" mass="29508">MPYIELFHNQDDFQAFPDPKTVFASDTKRYLEFILPLATVSLSRINQDWRGKIHFVLPMEPFGGEKSGVVGSETEKYHTYLCRPNWIGYHINDQGQYTLAADFHYFLNEDLDYRDDVSLSEEALQELKEVYALKRKSYTKNKKHFQEFGALHQSFARRRNGKYSDDSRLELTQKLGGFPGWGNWASATEFPLTKVECVDEEGDPCTSPLPVAEDGSRFEFIGSIPAYSYVDEHPCNLLLFYHPEQQLALTTFDWS</sequence>
<accession>A0A517QB43</accession>
<dbReference type="RefSeq" id="WP_145451188.1">
    <property type="nucleotide sequence ID" value="NZ_CP037421.1"/>
</dbReference>
<evidence type="ECO:0000313" key="2">
    <source>
        <dbReference type="Proteomes" id="UP000315647"/>
    </source>
</evidence>
<name>A0A517QB43_9PLAN</name>
<dbReference type="EMBL" id="CP037421">
    <property type="protein sequence ID" value="QDT28847.1"/>
    <property type="molecule type" value="Genomic_DNA"/>
</dbReference>
<protein>
    <submittedName>
        <fullName evidence="1">Uncharacterized protein</fullName>
    </submittedName>
</protein>
<reference evidence="1 2" key="1">
    <citation type="submission" date="2019-03" db="EMBL/GenBank/DDBJ databases">
        <title>Deep-cultivation of Planctomycetes and their phenomic and genomic characterization uncovers novel biology.</title>
        <authorList>
            <person name="Wiegand S."/>
            <person name="Jogler M."/>
            <person name="Boedeker C."/>
            <person name="Pinto D."/>
            <person name="Vollmers J."/>
            <person name="Rivas-Marin E."/>
            <person name="Kohn T."/>
            <person name="Peeters S.H."/>
            <person name="Heuer A."/>
            <person name="Rast P."/>
            <person name="Oberbeckmann S."/>
            <person name="Bunk B."/>
            <person name="Jeske O."/>
            <person name="Meyerdierks A."/>
            <person name="Storesund J.E."/>
            <person name="Kallscheuer N."/>
            <person name="Luecker S."/>
            <person name="Lage O.M."/>
            <person name="Pohl T."/>
            <person name="Merkel B.J."/>
            <person name="Hornburger P."/>
            <person name="Mueller R.-W."/>
            <person name="Bruemmer F."/>
            <person name="Labrenz M."/>
            <person name="Spormann A.M."/>
            <person name="Op den Camp H."/>
            <person name="Overmann J."/>
            <person name="Amann R."/>
            <person name="Jetten M.S.M."/>
            <person name="Mascher T."/>
            <person name="Medema M.H."/>
            <person name="Devos D.P."/>
            <person name="Kaster A.-K."/>
            <person name="Ovreas L."/>
            <person name="Rohde M."/>
            <person name="Galperin M.Y."/>
            <person name="Jogler C."/>
        </authorList>
    </citation>
    <scope>NUCLEOTIDE SEQUENCE [LARGE SCALE GENOMIC DNA]</scope>
    <source>
        <strain evidence="1 2">Enr10</strain>
    </source>
</reference>